<dbReference type="Proteomes" id="UP000604046">
    <property type="component" value="Unassembled WGS sequence"/>
</dbReference>
<dbReference type="InterPro" id="IPR042099">
    <property type="entry name" value="ANL_N_sf"/>
</dbReference>
<dbReference type="Pfam" id="PF00550">
    <property type="entry name" value="PP-binding"/>
    <property type="match status" value="1"/>
</dbReference>
<dbReference type="PROSITE" id="PS50075">
    <property type="entry name" value="CARRIER"/>
    <property type="match status" value="1"/>
</dbReference>
<dbReference type="InterPro" id="IPR009081">
    <property type="entry name" value="PP-bd_ACP"/>
</dbReference>
<dbReference type="SUPFAM" id="SSF51735">
    <property type="entry name" value="NAD(P)-binding Rossmann-fold domains"/>
    <property type="match status" value="2"/>
</dbReference>
<evidence type="ECO:0000313" key="6">
    <source>
        <dbReference type="EMBL" id="CAE7238329.1"/>
    </source>
</evidence>
<dbReference type="EMBL" id="CAJNDS010000868">
    <property type="protein sequence ID" value="CAE7238329.1"/>
    <property type="molecule type" value="Genomic_DNA"/>
</dbReference>
<keyword evidence="7" id="KW-1185">Reference proteome</keyword>
<feature type="domain" description="Carrier" evidence="4">
    <location>
        <begin position="940"/>
        <end position="1018"/>
    </location>
</feature>
<dbReference type="InterPro" id="IPR036736">
    <property type="entry name" value="ACP-like_sf"/>
</dbReference>
<sequence>MPDDLRACTSVSLESVFAKIQDLPQSWLERPAEVGVSSMPCEMYFTSGTSGRSKGVLLSHEIVHSHALHCIAEHRFTAADVWLHVAPMFHLVDAFAMFAITAVCGKHVLLPGAFDAERTLDAMCTQGITATNMATSMVNLLLASPASRSMDGRFPRLRLVSCGGAPLSKAALLRAQRLFGCEFFQSYGMTECCGKVSMSMLNDRQRALPMGKQLEMLCSSGKPFQGIDVRVCDPETGEPIAPNGTAVGEVQLRGPTVFQGYLRPNQESATQDAEHFLPGGWFRTGDLATLSQEGFLRVIDRLKDMILVGSENVYCIEVENALAAHPSVALCSVYGVPGPEMIGEFVKAVVMLREGASQPSPEELQTFCSTRLADFKIPRIIEYVRSMPLNGSGKVIKAELKKRDQEPRQEETTPDDVDCQDINEHCYQVQWQRKFLTPPAQASAGQWLVLSAGSESVPVSDALVAGVVEQFRASGVQAGVGQCSYGDWPMVHDFAGMEAPSGLCLLLPAGSMVEQGPEADAKVRLAVQRGLGLLLAAIRASEARQIRSILVASQHPQQELLVAGRPVAVDPALAACWSFVRAAAAESQVAWRLVELCSHASAADAASTIVAEAHSTIAAQEPAERSEEVVWSQGQRFVPRLQLAEQVSELAQQLPRAGYIGPTGDGSSCVVVGGSGSLGRLLISCLAKCGQLSDIVIVSRRQGSKSTFGKEAAESPCQIQFMPADTSDLDSCRNLMRSVKNQSAPCSHILNLAGFLPDSGMVPVAKDLRWADCVPVLRPKVDGTLNLATASDEILQPETSLVCFSSIFGVLSYPRLAPYGAANGFQDGLMELRSASGKAAQAVAWGAWAETGMAHRAGAGFHAYWASEGMGFVPPRAGMELLCRLLASKNRIPPQICVFPAASAGPWPSGLSRHVLARGIATADEAEVDMDADEVEAPGPALATDIRAVVTAILGSLLACEAGDVPMDEPFATVGVTSMMAVDLTARVGKALSISLPATLAFEVVSAEQLCTALEARLKPKAQKAEEVRILAPKSRRRVDFIQTPLWGSQELPPRSGEMFEHELQMPAATAMPCALQPVRVSIVGGACVLPGGRFGTSEDVQQVWKNLVNGADCIMLPPKGRPVAAPRETSPAFDTLGYSEAGYLGAEAVTCFDPAAYGMSQSEAEIVDPQQRLCVRTALEAMEDGGLSKTRGNPLGVYVGVTTVDFTDIVIKEAGAPSAYTGPALTTAICSNRAPWFTWLCGDPVSSCSMSSALLV</sequence>
<dbReference type="Pfam" id="PF00109">
    <property type="entry name" value="ketoacyl-synt"/>
    <property type="match status" value="1"/>
</dbReference>
<dbReference type="CDD" id="cd05274">
    <property type="entry name" value="KR_FAS_SDR_x"/>
    <property type="match status" value="1"/>
</dbReference>
<dbReference type="SMART" id="SM00825">
    <property type="entry name" value="PKS_KS"/>
    <property type="match status" value="1"/>
</dbReference>
<evidence type="ECO:0000256" key="3">
    <source>
        <dbReference type="ARBA" id="ARBA00022679"/>
    </source>
</evidence>
<dbReference type="SMART" id="SM00823">
    <property type="entry name" value="PKS_PP"/>
    <property type="match status" value="1"/>
</dbReference>
<evidence type="ECO:0000259" key="4">
    <source>
        <dbReference type="PROSITE" id="PS50075"/>
    </source>
</evidence>
<proteinExistence type="predicted"/>
<evidence type="ECO:0000259" key="5">
    <source>
        <dbReference type="PROSITE" id="PS52004"/>
    </source>
</evidence>
<dbReference type="Gene3D" id="3.40.50.12780">
    <property type="entry name" value="N-terminal domain of ligase-like"/>
    <property type="match status" value="1"/>
</dbReference>
<keyword evidence="3" id="KW-0808">Transferase</keyword>
<dbReference type="Gene3D" id="1.10.1200.10">
    <property type="entry name" value="ACP-like"/>
    <property type="match status" value="1"/>
</dbReference>
<dbReference type="InterPro" id="IPR025110">
    <property type="entry name" value="AMP-bd_C"/>
</dbReference>
<dbReference type="SUPFAM" id="SSF53901">
    <property type="entry name" value="Thiolase-like"/>
    <property type="match status" value="1"/>
</dbReference>
<dbReference type="SUPFAM" id="SSF47336">
    <property type="entry name" value="ACP-like"/>
    <property type="match status" value="1"/>
</dbReference>
<dbReference type="InterPro" id="IPR020806">
    <property type="entry name" value="PKS_PP-bd"/>
</dbReference>
<dbReference type="InterPro" id="IPR020845">
    <property type="entry name" value="AMP-binding_CS"/>
</dbReference>
<evidence type="ECO:0000256" key="1">
    <source>
        <dbReference type="ARBA" id="ARBA00022450"/>
    </source>
</evidence>
<dbReference type="Pfam" id="PF00501">
    <property type="entry name" value="AMP-binding"/>
    <property type="match status" value="1"/>
</dbReference>
<dbReference type="Pfam" id="PF13193">
    <property type="entry name" value="AMP-binding_C"/>
    <property type="match status" value="1"/>
</dbReference>
<keyword evidence="2" id="KW-0597">Phosphoprotein</keyword>
<accession>A0A812L1B1</accession>
<dbReference type="InterPro" id="IPR014030">
    <property type="entry name" value="Ketoacyl_synth_N"/>
</dbReference>
<dbReference type="OrthoDB" id="16262at2759"/>
<dbReference type="PANTHER" id="PTHR43201">
    <property type="entry name" value="ACYL-COA SYNTHETASE"/>
    <property type="match status" value="1"/>
</dbReference>
<dbReference type="SUPFAM" id="SSF56801">
    <property type="entry name" value="Acetyl-CoA synthetase-like"/>
    <property type="match status" value="1"/>
</dbReference>
<protein>
    <submittedName>
        <fullName evidence="6">Uncharacterized protein</fullName>
    </submittedName>
</protein>
<evidence type="ECO:0000256" key="2">
    <source>
        <dbReference type="ARBA" id="ARBA00022553"/>
    </source>
</evidence>
<organism evidence="6 7">
    <name type="scientific">Symbiodinium natans</name>
    <dbReference type="NCBI Taxonomy" id="878477"/>
    <lineage>
        <taxon>Eukaryota</taxon>
        <taxon>Sar</taxon>
        <taxon>Alveolata</taxon>
        <taxon>Dinophyceae</taxon>
        <taxon>Suessiales</taxon>
        <taxon>Symbiodiniaceae</taxon>
        <taxon>Symbiodinium</taxon>
    </lineage>
</organism>
<dbReference type="Gene3D" id="3.40.47.10">
    <property type="match status" value="1"/>
</dbReference>
<dbReference type="InterPro" id="IPR036291">
    <property type="entry name" value="NAD(P)-bd_dom_sf"/>
</dbReference>
<dbReference type="Gene3D" id="3.30.300.30">
    <property type="match status" value="1"/>
</dbReference>
<dbReference type="InterPro" id="IPR057326">
    <property type="entry name" value="KR_dom"/>
</dbReference>
<dbReference type="PROSITE" id="PS00455">
    <property type="entry name" value="AMP_BINDING"/>
    <property type="match status" value="1"/>
</dbReference>
<feature type="domain" description="Ketosynthase family 3 (KS3)" evidence="5">
    <location>
        <begin position="1078"/>
        <end position="1257"/>
    </location>
</feature>
<dbReference type="InterPro" id="IPR045851">
    <property type="entry name" value="AMP-bd_C_sf"/>
</dbReference>
<reference evidence="6" key="1">
    <citation type="submission" date="2021-02" db="EMBL/GenBank/DDBJ databases">
        <authorList>
            <person name="Dougan E. K."/>
            <person name="Rhodes N."/>
            <person name="Thang M."/>
            <person name="Chan C."/>
        </authorList>
    </citation>
    <scope>NUCLEOTIDE SEQUENCE</scope>
</reference>
<dbReference type="SMART" id="SM00822">
    <property type="entry name" value="PKS_KR"/>
    <property type="match status" value="1"/>
</dbReference>
<dbReference type="InterPro" id="IPR020841">
    <property type="entry name" value="PKS_Beta-ketoAc_synthase_dom"/>
</dbReference>
<comment type="caution">
    <text evidence="6">The sequence shown here is derived from an EMBL/GenBank/DDBJ whole genome shotgun (WGS) entry which is preliminary data.</text>
</comment>
<evidence type="ECO:0000313" key="7">
    <source>
        <dbReference type="Proteomes" id="UP000604046"/>
    </source>
</evidence>
<dbReference type="Pfam" id="PF08659">
    <property type="entry name" value="KR"/>
    <property type="match status" value="1"/>
</dbReference>
<dbReference type="GO" id="GO:0031956">
    <property type="term" value="F:medium-chain fatty acid-CoA ligase activity"/>
    <property type="evidence" value="ECO:0007669"/>
    <property type="project" value="TreeGrafter"/>
</dbReference>
<dbReference type="Gene3D" id="3.40.50.720">
    <property type="entry name" value="NAD(P)-binding Rossmann-like Domain"/>
    <property type="match status" value="1"/>
</dbReference>
<dbReference type="InterPro" id="IPR000873">
    <property type="entry name" value="AMP-dep_synth/lig_dom"/>
</dbReference>
<dbReference type="SMART" id="SM01294">
    <property type="entry name" value="PKS_PP_betabranch"/>
    <property type="match status" value="1"/>
</dbReference>
<dbReference type="InterPro" id="IPR013968">
    <property type="entry name" value="PKS_KR"/>
</dbReference>
<dbReference type="GO" id="GO:0006631">
    <property type="term" value="P:fatty acid metabolic process"/>
    <property type="evidence" value="ECO:0007669"/>
    <property type="project" value="TreeGrafter"/>
</dbReference>
<dbReference type="InterPro" id="IPR016039">
    <property type="entry name" value="Thiolase-like"/>
</dbReference>
<dbReference type="AlphaFoldDB" id="A0A812L1B1"/>
<gene>
    <name evidence="6" type="ORF">SNAT2548_LOCUS10460</name>
</gene>
<keyword evidence="1" id="KW-0596">Phosphopantetheine</keyword>
<dbReference type="PROSITE" id="PS52004">
    <property type="entry name" value="KS3_2"/>
    <property type="match status" value="1"/>
</dbReference>
<dbReference type="GO" id="GO:0031177">
    <property type="term" value="F:phosphopantetheine binding"/>
    <property type="evidence" value="ECO:0007669"/>
    <property type="project" value="InterPro"/>
</dbReference>
<name>A0A812L1B1_9DINO</name>
<dbReference type="PANTHER" id="PTHR43201:SF32">
    <property type="entry name" value="2-SUCCINYLBENZOATE--COA LIGASE, CHLOROPLASTIC_PEROXISOMAL"/>
    <property type="match status" value="1"/>
</dbReference>
<dbReference type="GO" id="GO:0016746">
    <property type="term" value="F:acyltransferase activity"/>
    <property type="evidence" value="ECO:0007669"/>
    <property type="project" value="InterPro"/>
</dbReference>
<dbReference type="CDD" id="cd04433">
    <property type="entry name" value="AFD_class_I"/>
    <property type="match status" value="1"/>
</dbReference>